<dbReference type="InterPro" id="IPR017867">
    <property type="entry name" value="Tyr_phospatase_low_mol_wt"/>
</dbReference>
<dbReference type="PANTHER" id="PTHR11717:SF31">
    <property type="entry name" value="LOW MOLECULAR WEIGHT PROTEIN-TYROSINE-PHOSPHATASE ETP-RELATED"/>
    <property type="match status" value="1"/>
</dbReference>
<evidence type="ECO:0000256" key="2">
    <source>
        <dbReference type="ARBA" id="ARBA00022801"/>
    </source>
</evidence>
<name>A0A5A7NP48_9MICC</name>
<accession>A0A5A7NP48</accession>
<dbReference type="SUPFAM" id="SSF52788">
    <property type="entry name" value="Phosphotyrosine protein phosphatases I"/>
    <property type="match status" value="1"/>
</dbReference>
<feature type="active site" description="Nucleophile" evidence="4">
    <location>
        <position position="8"/>
    </location>
</feature>
<dbReference type="GO" id="GO:0004725">
    <property type="term" value="F:protein tyrosine phosphatase activity"/>
    <property type="evidence" value="ECO:0007669"/>
    <property type="project" value="InterPro"/>
</dbReference>
<comment type="caution">
    <text evidence="6">The sequence shown here is derived from an EMBL/GenBank/DDBJ whole genome shotgun (WGS) entry which is preliminary data.</text>
</comment>
<evidence type="ECO:0000313" key="6">
    <source>
        <dbReference type="EMBL" id="GER22684.1"/>
    </source>
</evidence>
<dbReference type="SMART" id="SM00226">
    <property type="entry name" value="LMWPc"/>
    <property type="match status" value="1"/>
</dbReference>
<evidence type="ECO:0000256" key="3">
    <source>
        <dbReference type="ARBA" id="ARBA00022912"/>
    </source>
</evidence>
<protein>
    <submittedName>
        <fullName evidence="6">Low molecular weight phosphatase family protein</fullName>
    </submittedName>
</protein>
<keyword evidence="3" id="KW-0904">Protein phosphatase</keyword>
<dbReference type="Pfam" id="PF01451">
    <property type="entry name" value="LMWPc"/>
    <property type="match status" value="1"/>
</dbReference>
<comment type="similarity">
    <text evidence="1">Belongs to the low molecular weight phosphotyrosine protein phosphatase family.</text>
</comment>
<dbReference type="InterPro" id="IPR023485">
    <property type="entry name" value="Ptyr_pPase"/>
</dbReference>
<evidence type="ECO:0000256" key="4">
    <source>
        <dbReference type="PIRSR" id="PIRSR617867-1"/>
    </source>
</evidence>
<feature type="active site" evidence="4">
    <location>
        <position position="14"/>
    </location>
</feature>
<feature type="domain" description="Phosphotyrosine protein phosphatase I" evidence="5">
    <location>
        <begin position="2"/>
        <end position="122"/>
    </location>
</feature>
<keyword evidence="7" id="KW-1185">Reference proteome</keyword>
<sequence length="196" mass="21111">MVHILTICTGNICRSPFAERYLQRGFDEIAPGTFTISSAGTDALVGRAMDERSAQRLAHAGGDPEGFVSRQLTESLLGQADFVLALTAAHRARAVALSPRMLKRAFTVREFARVLAAVTADDGGGRLPRGGGSVEERWKALPNLAALKRHGVRAADPAEDDVVDPFTREDTVYDRMVVELLPALHGILAFEAASRS</sequence>
<dbReference type="PANTHER" id="PTHR11717">
    <property type="entry name" value="LOW MOLECULAR WEIGHT PROTEIN TYROSINE PHOSPHATASE"/>
    <property type="match status" value="1"/>
</dbReference>
<dbReference type="PRINTS" id="PR00719">
    <property type="entry name" value="LMWPTPASE"/>
</dbReference>
<evidence type="ECO:0000313" key="7">
    <source>
        <dbReference type="Proteomes" id="UP000325307"/>
    </source>
</evidence>
<dbReference type="AlphaFoldDB" id="A0A5A7NP48"/>
<dbReference type="Gene3D" id="3.40.50.2300">
    <property type="match status" value="1"/>
</dbReference>
<dbReference type="OrthoDB" id="9784339at2"/>
<gene>
    <name evidence="6" type="ORF">NCCP1664_11810</name>
</gene>
<evidence type="ECO:0000259" key="5">
    <source>
        <dbReference type="SMART" id="SM00226"/>
    </source>
</evidence>
<dbReference type="RefSeq" id="WP_149956302.1">
    <property type="nucleotide sequence ID" value="NZ_BKDJ01000004.1"/>
</dbReference>
<dbReference type="Proteomes" id="UP000325307">
    <property type="component" value="Unassembled WGS sequence"/>
</dbReference>
<reference evidence="6 7" key="1">
    <citation type="submission" date="2019-09" db="EMBL/GenBank/DDBJ databases">
        <title>Arthrobacter zafarii sp. nov., a moderately thermotolerant and halotolerant actinobacterium isolated from Cholistan desert soil of Pakistan.</title>
        <authorList>
            <person name="Amin A."/>
            <person name="Ahmed I."/>
            <person name="Khalid N."/>
            <person name="Schumann P."/>
            <person name="Busse H.J."/>
            <person name="Khan I.U."/>
            <person name="Li S."/>
            <person name="Li W.J."/>
        </authorList>
    </citation>
    <scope>NUCLEOTIDE SEQUENCE [LARGE SCALE GENOMIC DNA]</scope>
    <source>
        <strain evidence="6 7">NCCP-1664</strain>
    </source>
</reference>
<proteinExistence type="inferred from homology"/>
<keyword evidence="2" id="KW-0378">Hydrolase</keyword>
<organism evidence="6 7">
    <name type="scientific">Zafaria cholistanensis</name>
    <dbReference type="NCBI Taxonomy" id="1682741"/>
    <lineage>
        <taxon>Bacteria</taxon>
        <taxon>Bacillati</taxon>
        <taxon>Actinomycetota</taxon>
        <taxon>Actinomycetes</taxon>
        <taxon>Micrococcales</taxon>
        <taxon>Micrococcaceae</taxon>
        <taxon>Zafaria</taxon>
    </lineage>
</organism>
<dbReference type="InterPro" id="IPR050438">
    <property type="entry name" value="LMW_PTPase"/>
</dbReference>
<dbReference type="EMBL" id="BKDJ01000004">
    <property type="protein sequence ID" value="GER22684.1"/>
    <property type="molecule type" value="Genomic_DNA"/>
</dbReference>
<evidence type="ECO:0000256" key="1">
    <source>
        <dbReference type="ARBA" id="ARBA00011063"/>
    </source>
</evidence>
<dbReference type="InterPro" id="IPR036196">
    <property type="entry name" value="Ptyr_pPase_sf"/>
</dbReference>